<dbReference type="GO" id="GO:0016020">
    <property type="term" value="C:membrane"/>
    <property type="evidence" value="ECO:0007669"/>
    <property type="project" value="UniProtKB-SubCell"/>
</dbReference>
<keyword evidence="2 5" id="KW-0812">Transmembrane</keyword>
<dbReference type="Proteomes" id="UP000728032">
    <property type="component" value="Unassembled WGS sequence"/>
</dbReference>
<feature type="non-terminal residue" evidence="6">
    <location>
        <position position="316"/>
    </location>
</feature>
<keyword evidence="3 5" id="KW-1133">Transmembrane helix</keyword>
<evidence type="ECO:0000313" key="6">
    <source>
        <dbReference type="EMBL" id="CAD7663193.1"/>
    </source>
</evidence>
<proteinExistence type="predicted"/>
<dbReference type="AlphaFoldDB" id="A0A7R9MNJ7"/>
<dbReference type="InterPro" id="IPR000109">
    <property type="entry name" value="POT_fam"/>
</dbReference>
<gene>
    <name evidence="6" type="ORF">ONB1V03_LOCUS19753</name>
</gene>
<feature type="transmembrane region" description="Helical" evidence="5">
    <location>
        <begin position="19"/>
        <end position="40"/>
    </location>
</feature>
<dbReference type="EMBL" id="CAJPVJ010031337">
    <property type="protein sequence ID" value="CAG2180330.1"/>
    <property type="molecule type" value="Genomic_DNA"/>
</dbReference>
<comment type="subcellular location">
    <subcellularLocation>
        <location evidence="1">Membrane</location>
        <topology evidence="1">Multi-pass membrane protein</topology>
    </subcellularLocation>
</comment>
<keyword evidence="4 5" id="KW-0472">Membrane</keyword>
<dbReference type="Gene3D" id="1.20.1250.20">
    <property type="entry name" value="MFS general substrate transporter like domains"/>
    <property type="match status" value="1"/>
</dbReference>
<dbReference type="Pfam" id="PF00854">
    <property type="entry name" value="PTR2"/>
    <property type="match status" value="1"/>
</dbReference>
<name>A0A7R9MNJ7_9ACAR</name>
<dbReference type="InterPro" id="IPR036259">
    <property type="entry name" value="MFS_trans_sf"/>
</dbReference>
<evidence type="ECO:0000313" key="7">
    <source>
        <dbReference type="Proteomes" id="UP000728032"/>
    </source>
</evidence>
<feature type="non-terminal residue" evidence="6">
    <location>
        <position position="1"/>
    </location>
</feature>
<evidence type="ECO:0000256" key="3">
    <source>
        <dbReference type="ARBA" id="ARBA00022989"/>
    </source>
</evidence>
<accession>A0A7R9MNJ7</accession>
<evidence type="ECO:0000256" key="2">
    <source>
        <dbReference type="ARBA" id="ARBA00022692"/>
    </source>
</evidence>
<evidence type="ECO:0000256" key="1">
    <source>
        <dbReference type="ARBA" id="ARBA00004141"/>
    </source>
</evidence>
<keyword evidence="7" id="KW-1185">Reference proteome</keyword>
<dbReference type="OrthoDB" id="10071041at2759"/>
<sequence>GVYPLFAKFNFLKKPLQRIVCGGVLAAVAFTICGFFQLTIESELPPILNANEFHLTIANGLDTEITLTNPVLFPADSTKTIDKYNTLIKENVNSKDLLTNLNLEIAFTRTVGACLNTEPAKIKLDSSVEKGGVLYITEDICGQVDKVLQTYNFDGKFDIMDKPADGGALTAVVFNFKGITVIPENGSNVEFRFTNSEFTKDFKPKHIDEIGEQQYIGFVPYNELDIHLGGEYTLELFKSPKDSQVKPDTIKKDLGLKQGGSYIIVAHYDNGKFDAIVNNVVKPNSVSMFWQIIQYLVITAGEIMFSITGLEFSYSQ</sequence>
<dbReference type="GO" id="GO:0022857">
    <property type="term" value="F:transmembrane transporter activity"/>
    <property type="evidence" value="ECO:0007669"/>
    <property type="project" value="InterPro"/>
</dbReference>
<dbReference type="EMBL" id="OC946162">
    <property type="protein sequence ID" value="CAD7663193.1"/>
    <property type="molecule type" value="Genomic_DNA"/>
</dbReference>
<organism evidence="6">
    <name type="scientific">Oppiella nova</name>
    <dbReference type="NCBI Taxonomy" id="334625"/>
    <lineage>
        <taxon>Eukaryota</taxon>
        <taxon>Metazoa</taxon>
        <taxon>Ecdysozoa</taxon>
        <taxon>Arthropoda</taxon>
        <taxon>Chelicerata</taxon>
        <taxon>Arachnida</taxon>
        <taxon>Acari</taxon>
        <taxon>Acariformes</taxon>
        <taxon>Sarcoptiformes</taxon>
        <taxon>Oribatida</taxon>
        <taxon>Brachypylina</taxon>
        <taxon>Oppioidea</taxon>
        <taxon>Oppiidae</taxon>
        <taxon>Oppiella</taxon>
    </lineage>
</organism>
<protein>
    <submittedName>
        <fullName evidence="6">Uncharacterized protein</fullName>
    </submittedName>
</protein>
<reference evidence="6" key="1">
    <citation type="submission" date="2020-11" db="EMBL/GenBank/DDBJ databases">
        <authorList>
            <person name="Tran Van P."/>
        </authorList>
    </citation>
    <scope>NUCLEOTIDE SEQUENCE</scope>
</reference>
<evidence type="ECO:0000256" key="4">
    <source>
        <dbReference type="ARBA" id="ARBA00023136"/>
    </source>
</evidence>
<evidence type="ECO:0000256" key="5">
    <source>
        <dbReference type="SAM" id="Phobius"/>
    </source>
</evidence>